<dbReference type="EMBL" id="JAIQCV010000007">
    <property type="protein sequence ID" value="KAH1083882.1"/>
    <property type="molecule type" value="Genomic_DNA"/>
</dbReference>
<evidence type="ECO:0000256" key="1">
    <source>
        <dbReference type="SAM" id="SignalP"/>
    </source>
</evidence>
<name>A0A9D3VKA5_9ROSI</name>
<accession>A0A9D3VKA5</accession>
<protein>
    <recommendedName>
        <fullName evidence="4">Cystatin domain-containing protein</fullName>
    </recommendedName>
</protein>
<dbReference type="AlphaFoldDB" id="A0A9D3VKA5"/>
<dbReference type="Proteomes" id="UP000828251">
    <property type="component" value="Unassembled WGS sequence"/>
</dbReference>
<gene>
    <name evidence="2" type="ORF">J1N35_023643</name>
</gene>
<keyword evidence="1" id="KW-0732">Signal</keyword>
<keyword evidence="3" id="KW-1185">Reference proteome</keyword>
<proteinExistence type="predicted"/>
<evidence type="ECO:0000313" key="3">
    <source>
        <dbReference type="Proteomes" id="UP000828251"/>
    </source>
</evidence>
<evidence type="ECO:0000313" key="2">
    <source>
        <dbReference type="EMBL" id="KAH1083882.1"/>
    </source>
</evidence>
<comment type="caution">
    <text evidence="2">The sequence shown here is derived from an EMBL/GenBank/DDBJ whole genome shotgun (WGS) entry which is preliminary data.</text>
</comment>
<organism evidence="2 3">
    <name type="scientific">Gossypium stocksii</name>
    <dbReference type="NCBI Taxonomy" id="47602"/>
    <lineage>
        <taxon>Eukaryota</taxon>
        <taxon>Viridiplantae</taxon>
        <taxon>Streptophyta</taxon>
        <taxon>Embryophyta</taxon>
        <taxon>Tracheophyta</taxon>
        <taxon>Spermatophyta</taxon>
        <taxon>Magnoliopsida</taxon>
        <taxon>eudicotyledons</taxon>
        <taxon>Gunneridae</taxon>
        <taxon>Pentapetalae</taxon>
        <taxon>rosids</taxon>
        <taxon>malvids</taxon>
        <taxon>Malvales</taxon>
        <taxon>Malvaceae</taxon>
        <taxon>Malvoideae</taxon>
        <taxon>Gossypium</taxon>
    </lineage>
</organism>
<feature type="signal peptide" evidence="1">
    <location>
        <begin position="1"/>
        <end position="22"/>
    </location>
</feature>
<sequence length="92" mass="10217">MKPLFLLVCVLLASSVFIPISAMPIQDQPLGKIQQLVVNAKEKDVVEVIQNAYRKQSHRLITVKNLTAGLPECGKAMGLWMICYYVYGYGCG</sequence>
<evidence type="ECO:0008006" key="4">
    <source>
        <dbReference type="Google" id="ProtNLM"/>
    </source>
</evidence>
<reference evidence="2 3" key="1">
    <citation type="journal article" date="2021" name="Plant Biotechnol. J.">
        <title>Multi-omics assisted identification of the key and species-specific regulatory components of drought-tolerant mechanisms in Gossypium stocksii.</title>
        <authorList>
            <person name="Yu D."/>
            <person name="Ke L."/>
            <person name="Zhang D."/>
            <person name="Wu Y."/>
            <person name="Sun Y."/>
            <person name="Mei J."/>
            <person name="Sun J."/>
            <person name="Sun Y."/>
        </authorList>
    </citation>
    <scope>NUCLEOTIDE SEQUENCE [LARGE SCALE GENOMIC DNA]</scope>
    <source>
        <strain evidence="3">cv. E1</strain>
        <tissue evidence="2">Leaf</tissue>
    </source>
</reference>
<feature type="chain" id="PRO_5038811069" description="Cystatin domain-containing protein" evidence="1">
    <location>
        <begin position="23"/>
        <end position="92"/>
    </location>
</feature>